<protein>
    <submittedName>
        <fullName evidence="2">Uncharacterized protein</fullName>
    </submittedName>
</protein>
<reference evidence="2 3" key="1">
    <citation type="journal article" date="2015" name="Fungal Genet. Biol.">
        <title>Evolution of novel wood decay mechanisms in Agaricales revealed by the genome sequences of Fistulina hepatica and Cylindrobasidium torrendii.</title>
        <authorList>
            <person name="Floudas D."/>
            <person name="Held B.W."/>
            <person name="Riley R."/>
            <person name="Nagy L.G."/>
            <person name="Koehler G."/>
            <person name="Ransdell A.S."/>
            <person name="Younus H."/>
            <person name="Chow J."/>
            <person name="Chiniquy J."/>
            <person name="Lipzen A."/>
            <person name="Tritt A."/>
            <person name="Sun H."/>
            <person name="Haridas S."/>
            <person name="LaButti K."/>
            <person name="Ohm R.A."/>
            <person name="Kues U."/>
            <person name="Blanchette R.A."/>
            <person name="Grigoriev I.V."/>
            <person name="Minto R.E."/>
            <person name="Hibbett D.S."/>
        </authorList>
    </citation>
    <scope>NUCLEOTIDE SEQUENCE [LARGE SCALE GENOMIC DNA]</scope>
    <source>
        <strain evidence="2 3">FP15055 ss-10</strain>
    </source>
</reference>
<evidence type="ECO:0000256" key="1">
    <source>
        <dbReference type="SAM" id="MobiDB-lite"/>
    </source>
</evidence>
<dbReference type="STRING" id="1314674.A0A0D7B9U6"/>
<dbReference type="InterPro" id="IPR026680">
    <property type="entry name" value="CCDC137"/>
</dbReference>
<sequence length="223" mass="25481">MPHKRAKRSVREQQAKERGSDLAPTKTNIEHEAIPKSVARVLNAASVRQDWQKKRKAEDTGESERKKKKTKVETPKIQPGESLQHFNKRIEQDMRHLVRTAVQSSQATTRKAKTDELEAKKTKNAKKRPARSPSPSPPPPPKPKHADRPKEFERLKTSAPKRLNDIAMAPPEIKAQKFTKGVTQMGKTSVLSMAQKVMMEQEREKAIERYRQLKASRSKDNEL</sequence>
<organism evidence="2 3">
    <name type="scientific">Cylindrobasidium torrendii FP15055 ss-10</name>
    <dbReference type="NCBI Taxonomy" id="1314674"/>
    <lineage>
        <taxon>Eukaryota</taxon>
        <taxon>Fungi</taxon>
        <taxon>Dikarya</taxon>
        <taxon>Basidiomycota</taxon>
        <taxon>Agaricomycotina</taxon>
        <taxon>Agaricomycetes</taxon>
        <taxon>Agaricomycetidae</taxon>
        <taxon>Agaricales</taxon>
        <taxon>Marasmiineae</taxon>
        <taxon>Physalacriaceae</taxon>
        <taxon>Cylindrobasidium</taxon>
    </lineage>
</organism>
<dbReference type="PANTHER" id="PTHR21838">
    <property type="entry name" value="COILED-COIL DOMAIN-CONTAINING PROTEIN 137"/>
    <property type="match status" value="1"/>
</dbReference>
<dbReference type="PANTHER" id="PTHR21838:SF2">
    <property type="entry name" value="COILED-COIL DOMAIN-CONTAINING PROTEIN 137"/>
    <property type="match status" value="1"/>
</dbReference>
<evidence type="ECO:0000313" key="2">
    <source>
        <dbReference type="EMBL" id="KIY66934.1"/>
    </source>
</evidence>
<feature type="compositionally biased region" description="Basic and acidic residues" evidence="1">
    <location>
        <begin position="9"/>
        <end position="20"/>
    </location>
</feature>
<dbReference type="OrthoDB" id="5876637at2759"/>
<feature type="compositionally biased region" description="Basic and acidic residues" evidence="1">
    <location>
        <begin position="50"/>
        <end position="65"/>
    </location>
</feature>
<keyword evidence="3" id="KW-1185">Reference proteome</keyword>
<dbReference type="Proteomes" id="UP000054007">
    <property type="component" value="Unassembled WGS sequence"/>
</dbReference>
<name>A0A0D7B9U6_9AGAR</name>
<feature type="compositionally biased region" description="Basic and acidic residues" evidence="1">
    <location>
        <begin position="144"/>
        <end position="156"/>
    </location>
</feature>
<dbReference type="EMBL" id="KN880539">
    <property type="protein sequence ID" value="KIY66934.1"/>
    <property type="molecule type" value="Genomic_DNA"/>
</dbReference>
<feature type="compositionally biased region" description="Basic and acidic residues" evidence="1">
    <location>
        <begin position="112"/>
        <end position="121"/>
    </location>
</feature>
<evidence type="ECO:0000313" key="3">
    <source>
        <dbReference type="Proteomes" id="UP000054007"/>
    </source>
</evidence>
<dbReference type="AlphaFoldDB" id="A0A0D7B9U6"/>
<gene>
    <name evidence="2" type="ORF">CYLTODRAFT_354093</name>
</gene>
<accession>A0A0D7B9U6</accession>
<feature type="region of interest" description="Disordered" evidence="1">
    <location>
        <begin position="1"/>
        <end position="172"/>
    </location>
</feature>
<dbReference type="GO" id="GO:0005634">
    <property type="term" value="C:nucleus"/>
    <property type="evidence" value="ECO:0007669"/>
    <property type="project" value="TreeGrafter"/>
</dbReference>
<proteinExistence type="predicted"/>
<feature type="compositionally biased region" description="Pro residues" evidence="1">
    <location>
        <begin position="132"/>
        <end position="141"/>
    </location>
</feature>